<protein>
    <submittedName>
        <fullName evidence="2">Uncharacterized protein</fullName>
    </submittedName>
</protein>
<feature type="non-terminal residue" evidence="2">
    <location>
        <position position="213"/>
    </location>
</feature>
<dbReference type="AlphaFoldDB" id="A0A8J4BSD1"/>
<evidence type="ECO:0000256" key="1">
    <source>
        <dbReference type="SAM" id="SignalP"/>
    </source>
</evidence>
<feature type="signal peptide" evidence="1">
    <location>
        <begin position="1"/>
        <end position="30"/>
    </location>
</feature>
<sequence>VTRSLTKVPKLMSTLVTLLLACLLEYVKDGQDFGALQNPSLDRSGDYLALAAAHNLGGGLLRASGGLGSSSALRLLLLHALLDLTNGGLAAGLTDLGLLCPLLLDNLQRGAHDGAVVRLCHSAALLLLHLADLVLLVLLPVRHSPRQLSRPETVMVVRLALLVQEHVLLTISADEQQALARIDPQAAEAARVRLQHHPSAWMMQTRERKHRAS</sequence>
<evidence type="ECO:0000313" key="3">
    <source>
        <dbReference type="Proteomes" id="UP000747399"/>
    </source>
</evidence>
<name>A0A8J4BSD1_9CHLO</name>
<keyword evidence="3" id="KW-1185">Reference proteome</keyword>
<gene>
    <name evidence="2" type="ORF">Vafri_19874</name>
</gene>
<evidence type="ECO:0000313" key="2">
    <source>
        <dbReference type="EMBL" id="GIL66261.1"/>
    </source>
</evidence>
<accession>A0A8J4BSD1</accession>
<organism evidence="2 3">
    <name type="scientific">Volvox africanus</name>
    <dbReference type="NCBI Taxonomy" id="51714"/>
    <lineage>
        <taxon>Eukaryota</taxon>
        <taxon>Viridiplantae</taxon>
        <taxon>Chlorophyta</taxon>
        <taxon>core chlorophytes</taxon>
        <taxon>Chlorophyceae</taxon>
        <taxon>CS clade</taxon>
        <taxon>Chlamydomonadales</taxon>
        <taxon>Volvocaceae</taxon>
        <taxon>Volvox</taxon>
    </lineage>
</organism>
<dbReference type="EMBL" id="BNCO01000083">
    <property type="protein sequence ID" value="GIL66261.1"/>
    <property type="molecule type" value="Genomic_DNA"/>
</dbReference>
<proteinExistence type="predicted"/>
<reference evidence="2" key="1">
    <citation type="journal article" date="2021" name="Proc. Natl. Acad. Sci. U.S.A.">
        <title>Three genomes in the algal genus Volvox reveal the fate of a haploid sex-determining region after a transition to homothallism.</title>
        <authorList>
            <person name="Yamamoto K."/>
            <person name="Hamaji T."/>
            <person name="Kawai-Toyooka H."/>
            <person name="Matsuzaki R."/>
            <person name="Takahashi F."/>
            <person name="Nishimura Y."/>
            <person name="Kawachi M."/>
            <person name="Noguchi H."/>
            <person name="Minakuchi Y."/>
            <person name="Umen J.G."/>
            <person name="Toyoda A."/>
            <person name="Nozaki H."/>
        </authorList>
    </citation>
    <scope>NUCLEOTIDE SEQUENCE</scope>
    <source>
        <strain evidence="2">NIES-3780</strain>
    </source>
</reference>
<feature type="chain" id="PRO_5035229168" evidence="1">
    <location>
        <begin position="31"/>
        <end position="213"/>
    </location>
</feature>
<keyword evidence="1" id="KW-0732">Signal</keyword>
<dbReference type="Proteomes" id="UP000747399">
    <property type="component" value="Unassembled WGS sequence"/>
</dbReference>
<comment type="caution">
    <text evidence="2">The sequence shown here is derived from an EMBL/GenBank/DDBJ whole genome shotgun (WGS) entry which is preliminary data.</text>
</comment>
<feature type="non-terminal residue" evidence="2">
    <location>
        <position position="1"/>
    </location>
</feature>